<evidence type="ECO:0000313" key="1">
    <source>
        <dbReference type="EMBL" id="QVI20919.1"/>
    </source>
</evidence>
<organism evidence="1 2">
    <name type="scientific">Nocardia tengchongensis</name>
    <dbReference type="NCBI Taxonomy" id="2055889"/>
    <lineage>
        <taxon>Bacteria</taxon>
        <taxon>Bacillati</taxon>
        <taxon>Actinomycetota</taxon>
        <taxon>Actinomycetes</taxon>
        <taxon>Mycobacteriales</taxon>
        <taxon>Nocardiaceae</taxon>
        <taxon>Nocardia</taxon>
    </lineage>
</organism>
<accession>A0ABX8CPW0</accession>
<sequence>MQMRAMLRDRNFRDHAVERLAKLSLLTAAGGFVSVHPLIAIVAQAAIDDHAPWFEVGVGLFLRASPDAGLDDPMPGLDENLGAAAHVAATALEHDFHGIAPITLAMLLCQRLTLVGPEKPRHAADGRRSS</sequence>
<protein>
    <submittedName>
        <fullName evidence="1">Uncharacterized protein</fullName>
    </submittedName>
</protein>
<keyword evidence="2" id="KW-1185">Reference proteome</keyword>
<reference evidence="1 2" key="1">
    <citation type="submission" date="2021-04" db="EMBL/GenBank/DDBJ databases">
        <title>Nocardia tengchongensis.</title>
        <authorList>
            <person name="Zhuang k."/>
            <person name="Ran Y."/>
            <person name="Li W."/>
        </authorList>
    </citation>
    <scope>NUCLEOTIDE SEQUENCE [LARGE SCALE GENOMIC DNA]</scope>
    <source>
        <strain evidence="1 2">CFH S0057</strain>
    </source>
</reference>
<gene>
    <name evidence="1" type="ORF">KHQ06_33375</name>
</gene>
<proteinExistence type="predicted"/>
<name>A0ABX8CPW0_9NOCA</name>
<dbReference type="EMBL" id="CP074371">
    <property type="protein sequence ID" value="QVI20919.1"/>
    <property type="molecule type" value="Genomic_DNA"/>
</dbReference>
<evidence type="ECO:0000313" key="2">
    <source>
        <dbReference type="Proteomes" id="UP000683310"/>
    </source>
</evidence>
<dbReference type="Proteomes" id="UP000683310">
    <property type="component" value="Chromosome"/>
</dbReference>